<reference evidence="2" key="1">
    <citation type="journal article" date="2010" name="Genome Res.">
        <title>Population genomic sequencing of Coccidioides fungi reveals recent hybridization and transposon control.</title>
        <authorList>
            <person name="Neafsey D.E."/>
            <person name="Barker B.M."/>
            <person name="Sharpton T.J."/>
            <person name="Stajich J.E."/>
            <person name="Park D.J."/>
            <person name="Whiston E."/>
            <person name="Hung C.-Y."/>
            <person name="McMahan C."/>
            <person name="White J."/>
            <person name="Sykes S."/>
            <person name="Heiman D."/>
            <person name="Young S."/>
            <person name="Zeng Q."/>
            <person name="Abouelleil A."/>
            <person name="Aftuck L."/>
            <person name="Bessette D."/>
            <person name="Brown A."/>
            <person name="FitzGerald M."/>
            <person name="Lui A."/>
            <person name="Macdonald J.P."/>
            <person name="Priest M."/>
            <person name="Orbach M.J."/>
            <person name="Galgiani J.N."/>
            <person name="Kirkland T.N."/>
            <person name="Cole G.T."/>
            <person name="Birren B.W."/>
            <person name="Henn M.R."/>
            <person name="Taylor J.W."/>
            <person name="Rounsley S.D."/>
        </authorList>
    </citation>
    <scope>NUCLEOTIDE SEQUENCE [LARGE SCALE GENOMIC DNA]</scope>
    <source>
        <strain evidence="2">RMSCC 757 / Silveira</strain>
    </source>
</reference>
<dbReference type="HOGENOM" id="CLU_1970334_0_0_1"/>
<keyword evidence="2" id="KW-1185">Reference proteome</keyword>
<proteinExistence type="predicted"/>
<sequence>MCYQTASFSPLGTSEVASWAMKGSTFSAHQVVAVDLGIAFLVASVRCYRNRATVVGFDKLDDLEPFGRLPKKCDAIVIEANGGRVIRNWGQWKGRNGHAGIEFNLHSQRSLQDRRKMRRKASSSPSS</sequence>
<gene>
    <name evidence="1" type="ORF">CPSG_00276</name>
</gene>
<dbReference type="Proteomes" id="UP000002497">
    <property type="component" value="Unassembled WGS sequence"/>
</dbReference>
<dbReference type="EMBL" id="GL636486">
    <property type="protein sequence ID" value="EFW22377.1"/>
    <property type="molecule type" value="Genomic_DNA"/>
</dbReference>
<reference evidence="2" key="2">
    <citation type="submission" date="2010-03" db="EMBL/GenBank/DDBJ databases">
        <title>The genome sequence of Coccidioides posadasii strain Silveira.</title>
        <authorList>
            <consortium name="The Broad Institute Genome Sequencing Center for Infectious Disease"/>
            <person name="Neafsey D."/>
            <person name="Orbach M."/>
            <person name="Henn M.R."/>
            <person name="Cole G.T."/>
            <person name="Galgiani J."/>
            <person name="Gardner M.J."/>
            <person name="Kirkland T.N."/>
            <person name="Taylor J.W."/>
            <person name="Young S.K."/>
            <person name="Zeng Q."/>
            <person name="Koehrsen M."/>
            <person name="Alvarado L."/>
            <person name="Berlin A."/>
            <person name="Borenstein D."/>
            <person name="Chapman S.B."/>
            <person name="Chen Z."/>
            <person name="Engels R."/>
            <person name="Freedman E."/>
            <person name="Gellesch M."/>
            <person name="Goldberg J."/>
            <person name="Griggs A."/>
            <person name="Gujja S."/>
            <person name="Heilman E."/>
            <person name="Heiman D."/>
            <person name="Howarth C."/>
            <person name="Jen D."/>
            <person name="Larson L."/>
            <person name="Mehta T."/>
            <person name="Neiman D."/>
            <person name="Park D."/>
            <person name="Pearson M."/>
            <person name="Richards J."/>
            <person name="Roberts A."/>
            <person name="Saif S."/>
            <person name="Shea T."/>
            <person name="Shenoy N."/>
            <person name="Sisk P."/>
            <person name="Stolte C."/>
            <person name="Sykes S."/>
            <person name="Walk T."/>
            <person name="White J."/>
            <person name="Yandava C."/>
            <person name="Haas B."/>
            <person name="Nusbaum C."/>
            <person name="Birren B."/>
        </authorList>
    </citation>
    <scope>NUCLEOTIDE SEQUENCE [LARGE SCALE GENOMIC DNA]</scope>
    <source>
        <strain evidence="2">RMSCC 757 / Silveira</strain>
    </source>
</reference>
<evidence type="ECO:0000313" key="2">
    <source>
        <dbReference type="Proteomes" id="UP000002497"/>
    </source>
</evidence>
<dbReference type="VEuPathDB" id="FungiDB:CPSG_00276"/>
<evidence type="ECO:0000313" key="1">
    <source>
        <dbReference type="EMBL" id="EFW22377.1"/>
    </source>
</evidence>
<accession>E9CR42</accession>
<dbReference type="AlphaFoldDB" id="E9CR42"/>
<protein>
    <submittedName>
        <fullName evidence="1">Predicted protein</fullName>
    </submittedName>
</protein>
<name>E9CR42_COCPS</name>
<organism evidence="2">
    <name type="scientific">Coccidioides posadasii (strain RMSCC 757 / Silveira)</name>
    <name type="common">Valley fever fungus</name>
    <dbReference type="NCBI Taxonomy" id="443226"/>
    <lineage>
        <taxon>Eukaryota</taxon>
        <taxon>Fungi</taxon>
        <taxon>Dikarya</taxon>
        <taxon>Ascomycota</taxon>
        <taxon>Pezizomycotina</taxon>
        <taxon>Eurotiomycetes</taxon>
        <taxon>Eurotiomycetidae</taxon>
        <taxon>Onygenales</taxon>
        <taxon>Onygenaceae</taxon>
        <taxon>Coccidioides</taxon>
    </lineage>
</organism>